<evidence type="ECO:0000256" key="1">
    <source>
        <dbReference type="SAM" id="MobiDB-lite"/>
    </source>
</evidence>
<feature type="region of interest" description="Disordered" evidence="1">
    <location>
        <begin position="752"/>
        <end position="774"/>
    </location>
</feature>
<feature type="domain" description="MHD2" evidence="3">
    <location>
        <begin position="874"/>
        <end position="985"/>
    </location>
</feature>
<evidence type="ECO:0000313" key="5">
    <source>
        <dbReference type="Proteomes" id="UP000092600"/>
    </source>
</evidence>
<dbReference type="InterPro" id="IPR014772">
    <property type="entry name" value="Munc13_dom-2"/>
</dbReference>
<dbReference type="AlphaFoldDB" id="A0A199VEC7"/>
<dbReference type="InterPro" id="IPR008528">
    <property type="entry name" value="unc-13_homologue"/>
</dbReference>
<dbReference type="STRING" id="4615.A0A199VEC7"/>
<evidence type="ECO:0000259" key="2">
    <source>
        <dbReference type="PROSITE" id="PS51258"/>
    </source>
</evidence>
<evidence type="ECO:0008006" key="6">
    <source>
        <dbReference type="Google" id="ProtNLM"/>
    </source>
</evidence>
<comment type="caution">
    <text evidence="4">The sequence shown here is derived from an EMBL/GenBank/DDBJ whole genome shotgun (WGS) entry which is preliminary data.</text>
</comment>
<reference evidence="4 5" key="1">
    <citation type="journal article" date="2016" name="DNA Res.">
        <title>The draft genome of MD-2 pineapple using hybrid error correction of long reads.</title>
        <authorList>
            <person name="Redwan R.M."/>
            <person name="Saidin A."/>
            <person name="Kumar S.V."/>
        </authorList>
    </citation>
    <scope>NUCLEOTIDE SEQUENCE [LARGE SCALE GENOMIC DNA]</scope>
    <source>
        <strain evidence="5">cv. MD2</strain>
        <tissue evidence="4">Leaf</tissue>
    </source>
</reference>
<evidence type="ECO:0000259" key="3">
    <source>
        <dbReference type="PROSITE" id="PS51259"/>
    </source>
</evidence>
<dbReference type="InterPro" id="IPR014770">
    <property type="entry name" value="Munc13_1"/>
</dbReference>
<feature type="domain" description="MHD1" evidence="2">
    <location>
        <begin position="573"/>
        <end position="715"/>
    </location>
</feature>
<organism evidence="4 5">
    <name type="scientific">Ananas comosus</name>
    <name type="common">Pineapple</name>
    <name type="synonym">Ananas ananas</name>
    <dbReference type="NCBI Taxonomy" id="4615"/>
    <lineage>
        <taxon>Eukaryota</taxon>
        <taxon>Viridiplantae</taxon>
        <taxon>Streptophyta</taxon>
        <taxon>Embryophyta</taxon>
        <taxon>Tracheophyta</taxon>
        <taxon>Spermatophyta</taxon>
        <taxon>Magnoliopsida</taxon>
        <taxon>Liliopsida</taxon>
        <taxon>Poales</taxon>
        <taxon>Bromeliaceae</taxon>
        <taxon>Bromelioideae</taxon>
        <taxon>Ananas</taxon>
    </lineage>
</organism>
<dbReference type="PROSITE" id="PS51259">
    <property type="entry name" value="MHD2"/>
    <property type="match status" value="1"/>
</dbReference>
<dbReference type="Pfam" id="PF25761">
    <property type="entry name" value="TPR_PATROL1"/>
    <property type="match status" value="1"/>
</dbReference>
<dbReference type="PANTHER" id="PTHR31280">
    <property type="entry name" value="PROTEIN UNC-13 HOMOLOG"/>
    <property type="match status" value="1"/>
</dbReference>
<dbReference type="PANTHER" id="PTHR31280:SF1">
    <property type="entry name" value="OS03G0138600 PROTEIN"/>
    <property type="match status" value="1"/>
</dbReference>
<evidence type="ECO:0000313" key="4">
    <source>
        <dbReference type="EMBL" id="OAY75454.1"/>
    </source>
</evidence>
<feature type="region of interest" description="Disordered" evidence="1">
    <location>
        <begin position="59"/>
        <end position="113"/>
    </location>
</feature>
<dbReference type="InterPro" id="IPR057984">
    <property type="entry name" value="PATROL1_C"/>
</dbReference>
<feature type="region of interest" description="Disordered" evidence="1">
    <location>
        <begin position="126"/>
        <end position="161"/>
    </location>
</feature>
<protein>
    <recommendedName>
        <fullName evidence="6">Protein unc-13 homolog</fullName>
    </recommendedName>
</protein>
<proteinExistence type="predicted"/>
<sequence>MGRRPSVSSVSLSTDTEPDYRDVMLECPFGHLETLSRTELRETAYELFFMSCRSSPGFGGNGSRLGRGNSRGKRNDYTLGSGALNYYPSENASGGNGGGDGSATEGDEGGTGMMLVNSKIKKALGLKARRSSRLMRSMSQSGPTAGLGSPGSPGKVKRPMTSAEIMRQQMRVTDQSDGRLRKTLMRTLVGQVGRRAETIILPLELLRQLKPSEFNDTQEYHQWQRRQLKVLEAGLISHPLIPLDRLNSAALRFREVIRASELKPMDTSKNSDAMRNLCNSVLSLAWRSCNGGSPTDACHWADGYPLNIHLYLALLQSVFDHREETVILDEVDELVELMRKMWPCLGINRMIHNACFAWALFQQYVVTGQVETDLICSTLAMLAEVASDAKKADREGCYVKVLSSVLTAMQAWAERKLLDYHESFDKSSAANMDKVLSVALSTTKIIAEDLSGMGSGVGFIDREASGMVNSSNNRVDFYIRSSMRNAFTKILENGIGHADSMVAEVYEDPSNILTELAKDTEQLALLEKETYSPVLKRWHPGPTALAVVTLHNCFGVVLKQYVAKITSLTNELVRVLQSAGRLEKALVQMVVEDSAECEDGGKGIVREMAPYEVDSIVVSLLKSWIDERLRIGKECLKRAKETESWIPRSKNEPYAQSAVDLMKLAKVTVDEFFEIPVGARDEMVQDLADGLESIFQEYTSFVASCGTKHSYLPTLPPLTRCNQDSRFGRLWKRAATPCRAGDGAIHGIVGGRSGSSSSSAVDGHHPRPSTSRGTQRLYIRLNTLHYLLAHLLSLDKSLSFFSSSSSSHTPSAISSSGPVSSNRRVAPSTRRFDVARSTVLSAIQHVSEIAAYRLVFLDSRRSFYDSLYVGDVANTRIRPGLRILKQNLTLLVSLLVDRAQPLAVREVMKASFDAFLMVLLAGGSDRAFMLSDYEMVADDFRSLKRVFCTCGEGLVAEDVVEREAEVVEGIVRLMSQPTERLVEDFSIAACEASGIGGGGGSGSGHCRVLPMPPTTGRWSRSDPNTILRVLCHRNDDVANQFLKRTFQLAKRR</sequence>
<dbReference type="EMBL" id="LSRQ01002095">
    <property type="protein sequence ID" value="OAY75454.1"/>
    <property type="molecule type" value="Genomic_DNA"/>
</dbReference>
<gene>
    <name evidence="4" type="ORF">ACMD2_20710</name>
</gene>
<accession>A0A199VEC7</accession>
<dbReference type="PROSITE" id="PS51258">
    <property type="entry name" value="MHD1"/>
    <property type="match status" value="1"/>
</dbReference>
<dbReference type="Proteomes" id="UP000092600">
    <property type="component" value="Unassembled WGS sequence"/>
</dbReference>
<name>A0A199VEC7_ANACO</name>